<sequence length="448" mass="50013">MADTVASQEVAFGKEALKLFLFDPKWRNLNHGSFGTIPKAIQAKQREYQDLAEARPDQYIRQDYPVLLDESRAAVAKLVNAPTDDVVLVSNATVGVNTVYKNMAWNDDGKDTILSFSTIYGGCGKIEDWVIDQQQGKVSLREMDLVYPLEDEEIIQLFRDTVKQVEAEGKRARICLFDVVSSSPGVVFPWVAMTKACRELGVLSLVDGAQGVGMVDLDIQAADPDFFISNCHKWLHVPRGCAIFYVAKRNQPMITSPIQTSHAYIPRHRERFNALPHKGTDQSHFVKSFAFVGTLDDAPYACVKDAIAWRREVLGGEEKILAYMTKLNKEGCGHVAKAVGGYVLENKAGTLTNCPMGNVMLPLWVGERGEGAGADDTVVPEEDGALVFQWITEKLVAEYNTFMALSVRWNHFMVRLSAQVYLDMDDYEWAAKTLKELLGRVAKGEYKQ</sequence>
<organism evidence="3 4">
    <name type="scientific">Sarocladium strictum</name>
    <name type="common">Black bundle disease fungus</name>
    <name type="synonym">Acremonium strictum</name>
    <dbReference type="NCBI Taxonomy" id="5046"/>
    <lineage>
        <taxon>Eukaryota</taxon>
        <taxon>Fungi</taxon>
        <taxon>Dikarya</taxon>
        <taxon>Ascomycota</taxon>
        <taxon>Pezizomycotina</taxon>
        <taxon>Sordariomycetes</taxon>
        <taxon>Hypocreomycetidae</taxon>
        <taxon>Hypocreales</taxon>
        <taxon>Sarocladiaceae</taxon>
        <taxon>Sarocladium</taxon>
    </lineage>
</organism>
<dbReference type="PANTHER" id="PTHR43092">
    <property type="entry name" value="L-CYSTEINE DESULFHYDRASE"/>
    <property type="match status" value="1"/>
</dbReference>
<dbReference type="InterPro" id="IPR000192">
    <property type="entry name" value="Aminotrans_V_dom"/>
</dbReference>
<dbReference type="PANTHER" id="PTHR43092:SF2">
    <property type="entry name" value="HERCYNYLCYSTEINE SULFOXIDE LYASE"/>
    <property type="match status" value="1"/>
</dbReference>
<name>A0AA39GN80_SARSR</name>
<dbReference type="Proteomes" id="UP001175261">
    <property type="component" value="Unassembled WGS sequence"/>
</dbReference>
<proteinExistence type="predicted"/>
<dbReference type="EMBL" id="JAPDFR010000002">
    <property type="protein sequence ID" value="KAK0390131.1"/>
    <property type="molecule type" value="Genomic_DNA"/>
</dbReference>
<protein>
    <recommendedName>
        <fullName evidence="2">Aminotransferase class V domain-containing protein</fullName>
    </recommendedName>
</protein>
<dbReference type="AlphaFoldDB" id="A0AA39GN80"/>
<accession>A0AA39GN80</accession>
<feature type="domain" description="Aminotransferase class V" evidence="2">
    <location>
        <begin position="38"/>
        <end position="253"/>
    </location>
</feature>
<dbReference type="Pfam" id="PF00266">
    <property type="entry name" value="Aminotran_5"/>
    <property type="match status" value="1"/>
</dbReference>
<evidence type="ECO:0000256" key="1">
    <source>
        <dbReference type="ARBA" id="ARBA00022898"/>
    </source>
</evidence>
<evidence type="ECO:0000313" key="3">
    <source>
        <dbReference type="EMBL" id="KAK0390131.1"/>
    </source>
</evidence>
<evidence type="ECO:0000259" key="2">
    <source>
        <dbReference type="Pfam" id="PF00266"/>
    </source>
</evidence>
<comment type="caution">
    <text evidence="3">The sequence shown here is derived from an EMBL/GenBank/DDBJ whole genome shotgun (WGS) entry which is preliminary data.</text>
</comment>
<dbReference type="InterPro" id="IPR015421">
    <property type="entry name" value="PyrdxlP-dep_Trfase_major"/>
</dbReference>
<keyword evidence="4" id="KW-1185">Reference proteome</keyword>
<evidence type="ECO:0000313" key="4">
    <source>
        <dbReference type="Proteomes" id="UP001175261"/>
    </source>
</evidence>
<dbReference type="SUPFAM" id="SSF53383">
    <property type="entry name" value="PLP-dependent transferases"/>
    <property type="match status" value="1"/>
</dbReference>
<dbReference type="InterPro" id="IPR015424">
    <property type="entry name" value="PyrdxlP-dep_Trfase"/>
</dbReference>
<reference evidence="3" key="1">
    <citation type="submission" date="2022-10" db="EMBL/GenBank/DDBJ databases">
        <title>Determination and structural analysis of whole genome sequence of Sarocladium strictum F4-1.</title>
        <authorList>
            <person name="Hu L."/>
            <person name="Jiang Y."/>
        </authorList>
    </citation>
    <scope>NUCLEOTIDE SEQUENCE</scope>
    <source>
        <strain evidence="3">F4-1</strain>
    </source>
</reference>
<dbReference type="Gene3D" id="3.40.640.10">
    <property type="entry name" value="Type I PLP-dependent aspartate aminotransferase-like (Major domain)"/>
    <property type="match status" value="1"/>
</dbReference>
<gene>
    <name evidence="3" type="ORF">NLU13_3704</name>
</gene>
<keyword evidence="1" id="KW-0663">Pyridoxal phosphate</keyword>